<organism evidence="1 2">
    <name type="scientific">Mucilaginibacter hurinus</name>
    <dbReference type="NCBI Taxonomy" id="2201324"/>
    <lineage>
        <taxon>Bacteria</taxon>
        <taxon>Pseudomonadati</taxon>
        <taxon>Bacteroidota</taxon>
        <taxon>Sphingobacteriia</taxon>
        <taxon>Sphingobacteriales</taxon>
        <taxon>Sphingobacteriaceae</taxon>
        <taxon>Mucilaginibacter</taxon>
    </lineage>
</organism>
<evidence type="ECO:0000313" key="2">
    <source>
        <dbReference type="Proteomes" id="UP000253209"/>
    </source>
</evidence>
<accession>A0A367GQM8</accession>
<reference evidence="1 2" key="1">
    <citation type="submission" date="2018-05" db="EMBL/GenBank/DDBJ databases">
        <title>Mucilaginibacter hurinus sp. nov., isolated from briquette warehouse soil.</title>
        <authorList>
            <person name="Choi L."/>
        </authorList>
    </citation>
    <scope>NUCLEOTIDE SEQUENCE [LARGE SCALE GENOMIC DNA]</scope>
    <source>
        <strain evidence="1 2">ZR32</strain>
    </source>
</reference>
<sequence>MDAKPANNDQKFHTLNFTFAEAPAASGTYQLVSMAEGAAGKQFTLSAGYGSIAEAGTPTGDSYVYVYFGDPVDVTVKVTNGKISVSIPEVNVKKVGTGPDVKLKASIKEL</sequence>
<dbReference type="AlphaFoldDB" id="A0A367GQM8"/>
<comment type="caution">
    <text evidence="1">The sequence shown here is derived from an EMBL/GenBank/DDBJ whole genome shotgun (WGS) entry which is preliminary data.</text>
</comment>
<dbReference type="Proteomes" id="UP000253209">
    <property type="component" value="Unassembled WGS sequence"/>
</dbReference>
<keyword evidence="2" id="KW-1185">Reference proteome</keyword>
<dbReference type="RefSeq" id="WP_114004667.1">
    <property type="nucleotide sequence ID" value="NZ_QGDC01000003.1"/>
</dbReference>
<dbReference type="EMBL" id="QGDC01000003">
    <property type="protein sequence ID" value="RCH55752.1"/>
    <property type="molecule type" value="Genomic_DNA"/>
</dbReference>
<protein>
    <submittedName>
        <fullName evidence="1">Uncharacterized protein</fullName>
    </submittedName>
</protein>
<proteinExistence type="predicted"/>
<name>A0A367GQM8_9SPHI</name>
<evidence type="ECO:0000313" key="1">
    <source>
        <dbReference type="EMBL" id="RCH55752.1"/>
    </source>
</evidence>
<dbReference type="OrthoDB" id="120112at117747"/>
<gene>
    <name evidence="1" type="ORF">DJ568_07670</name>
</gene>